<dbReference type="SMART" id="SM00534">
    <property type="entry name" value="MUTSac"/>
    <property type="match status" value="1"/>
</dbReference>
<feature type="compositionally biased region" description="Acidic residues" evidence="5">
    <location>
        <begin position="27"/>
        <end position="36"/>
    </location>
</feature>
<dbReference type="InterPro" id="IPR045076">
    <property type="entry name" value="MutS"/>
</dbReference>
<protein>
    <submittedName>
        <fullName evidence="7">Putative DNA mismatch repair protein MSH5</fullName>
    </submittedName>
</protein>
<dbReference type="VEuPathDB" id="TriTrypDB:LpyrH10_08_2050"/>
<dbReference type="GO" id="GO:0006298">
    <property type="term" value="P:mismatch repair"/>
    <property type="evidence" value="ECO:0007669"/>
    <property type="project" value="InterPro"/>
</dbReference>
<evidence type="ECO:0000313" key="7">
    <source>
        <dbReference type="EMBL" id="KPA80550.1"/>
    </source>
</evidence>
<dbReference type="GO" id="GO:0140664">
    <property type="term" value="F:ATP-dependent DNA damage sensor activity"/>
    <property type="evidence" value="ECO:0007669"/>
    <property type="project" value="InterPro"/>
</dbReference>
<evidence type="ECO:0000256" key="4">
    <source>
        <dbReference type="ARBA" id="ARBA00023125"/>
    </source>
</evidence>
<dbReference type="SMART" id="SM00533">
    <property type="entry name" value="MUTSd"/>
    <property type="match status" value="1"/>
</dbReference>
<keyword evidence="4" id="KW-0238">DNA-binding</keyword>
<evidence type="ECO:0000313" key="8">
    <source>
        <dbReference type="Proteomes" id="UP000037923"/>
    </source>
</evidence>
<dbReference type="PANTHER" id="PTHR11361:SF20">
    <property type="entry name" value="MUTS PROTEIN HOMOLOG 5"/>
    <property type="match status" value="1"/>
</dbReference>
<dbReference type="OrthoDB" id="29596at2759"/>
<accession>A0A0M9G1L8</accession>
<dbReference type="Gene3D" id="1.10.1420.10">
    <property type="match status" value="1"/>
</dbReference>
<comment type="similarity">
    <text evidence="1">Belongs to the DNA mismatch repair MutS family.</text>
</comment>
<dbReference type="Pfam" id="PF00488">
    <property type="entry name" value="MutS_V"/>
    <property type="match status" value="1"/>
</dbReference>
<dbReference type="InterPro" id="IPR000432">
    <property type="entry name" value="DNA_mismatch_repair_MutS_C"/>
</dbReference>
<evidence type="ECO:0000259" key="6">
    <source>
        <dbReference type="PROSITE" id="PS00486"/>
    </source>
</evidence>
<reference evidence="7 8" key="1">
    <citation type="submission" date="2015-07" db="EMBL/GenBank/DDBJ databases">
        <title>High-quality genome of monoxenous trypanosomatid Leptomonas pyrrhocoris.</title>
        <authorList>
            <person name="Flegontov P."/>
            <person name="Butenko A."/>
            <person name="Firsov S."/>
            <person name="Vlcek C."/>
            <person name="Logacheva M.D."/>
            <person name="Field M."/>
            <person name="Filatov D."/>
            <person name="Flegontova O."/>
            <person name="Gerasimov E."/>
            <person name="Jackson A.P."/>
            <person name="Kelly S."/>
            <person name="Opperdoes F."/>
            <person name="O'Reilly A."/>
            <person name="Votypka J."/>
            <person name="Yurchenko V."/>
            <person name="Lukes J."/>
        </authorList>
    </citation>
    <scope>NUCLEOTIDE SEQUENCE [LARGE SCALE GENOMIC DNA]</scope>
    <source>
        <strain evidence="7">H10</strain>
    </source>
</reference>
<evidence type="ECO:0000256" key="3">
    <source>
        <dbReference type="ARBA" id="ARBA00022840"/>
    </source>
</evidence>
<dbReference type="GO" id="GO:0005524">
    <property type="term" value="F:ATP binding"/>
    <property type="evidence" value="ECO:0007669"/>
    <property type="project" value="UniProtKB-KW"/>
</dbReference>
<dbReference type="InterPro" id="IPR027417">
    <property type="entry name" value="P-loop_NTPase"/>
</dbReference>
<keyword evidence="3" id="KW-0067">ATP-binding</keyword>
<feature type="domain" description="DNA mismatch repair proteins mutS family" evidence="6">
    <location>
        <begin position="875"/>
        <end position="891"/>
    </location>
</feature>
<dbReference type="GO" id="GO:0005634">
    <property type="term" value="C:nucleus"/>
    <property type="evidence" value="ECO:0007669"/>
    <property type="project" value="TreeGrafter"/>
</dbReference>
<gene>
    <name evidence="7" type="ORF">ABB37_04756</name>
</gene>
<feature type="region of interest" description="Disordered" evidence="5">
    <location>
        <begin position="666"/>
        <end position="699"/>
    </location>
</feature>
<dbReference type="InterPro" id="IPR036187">
    <property type="entry name" value="DNA_mismatch_repair_MutS_sf"/>
</dbReference>
<feature type="region of interest" description="Disordered" evidence="5">
    <location>
        <begin position="939"/>
        <end position="967"/>
    </location>
</feature>
<dbReference type="GeneID" id="26905047"/>
<keyword evidence="8" id="KW-1185">Reference proteome</keyword>
<name>A0A0M9G1L8_LEPPY</name>
<dbReference type="SUPFAM" id="SSF52540">
    <property type="entry name" value="P-loop containing nucleoside triphosphate hydrolases"/>
    <property type="match status" value="1"/>
</dbReference>
<feature type="compositionally biased region" description="Basic and acidic residues" evidence="5">
    <location>
        <begin position="673"/>
        <end position="692"/>
    </location>
</feature>
<feature type="region of interest" description="Disordered" evidence="5">
    <location>
        <begin position="510"/>
        <end position="559"/>
    </location>
</feature>
<dbReference type="OMA" id="CAECRIE"/>
<dbReference type="PROSITE" id="PS00486">
    <property type="entry name" value="DNA_MISMATCH_REPAIR_2"/>
    <property type="match status" value="1"/>
</dbReference>
<dbReference type="GO" id="GO:0030983">
    <property type="term" value="F:mismatched DNA binding"/>
    <property type="evidence" value="ECO:0007669"/>
    <property type="project" value="InterPro"/>
</dbReference>
<dbReference type="Proteomes" id="UP000037923">
    <property type="component" value="Unassembled WGS sequence"/>
</dbReference>
<dbReference type="Pfam" id="PF05192">
    <property type="entry name" value="MutS_III"/>
    <property type="match status" value="1"/>
</dbReference>
<evidence type="ECO:0000256" key="1">
    <source>
        <dbReference type="ARBA" id="ARBA00006271"/>
    </source>
</evidence>
<dbReference type="GO" id="GO:0051026">
    <property type="term" value="P:chiasma assembly"/>
    <property type="evidence" value="ECO:0007669"/>
    <property type="project" value="TreeGrafter"/>
</dbReference>
<sequence length="1111" mass="119603">MNDLCGAATSSDAWDDDGVASASSSDADAEEADDDAAGASADAEVTALCWSGASVGVARYLCAECRIEVFEAPVYVVAGEAVRRRTTGFPSARASSSSFHRRGDGGGGSEGEVRILVYEDIPPSLLWLVRYFEVHRPLVLLPHTGSDALSDVVGLLAARLPLEVSRLSATSAFNAAEALPRLATMYPAKEAELANRFHAQNTAMMRAMAALLQFVAAGQSNVADVVERGVPHALYLEDTCAEALQITRAELHPSSAQGRGRAKEGLSLRGLLSTAQSSLGRAMLRQWIALPCCDLAEIEARQSVVAFFVHVEHHGIATQLRTALHHVRSTSHIFTTMRSGRALRKHYVSLYRTIRGVVQVQRLLSTVAHEVGRLYVLWQSIAAEPLVGMAEALARTIVGVTAPRATIQNRVSEGSPMIDPVNLAGCGNGTVRIHDGVDAVLDELRLRLHELRLSLQSKAEDAFELLPWELRARLSLRCVYAVPHGYLLCVPAADLIVVVREYVLADVPETPEERNAESQNDATRLSDPEEGSDGEADPVSDADGTASPPAANYRTPDTAATSSVTARAHVCRFMLDAFQWQFHHETQSGEYCFKSAAMEELDTWVGDLQRRVQQREQQVRRELDTALLYSSLHLLRPTRALGELDCLLSFARVSAQEGWCRPEMLVPESRSSSPERKEEREEAAAMNKVDEGHSEEEEEEGVLEIANGWHPLLSRQLGLQQLVPFSLHLRTSTDRVCLVLGVNGSGKSVLMNAVAHIVFLAHVGCHVPAAAARMSLVNGIFAPSSLCVSPFGAHAALTSTWSGPFSYHRGYGSQTGEEGTGAVAASEAEAAQSSFYGECVALHRVLHHVAGQQRAAATAAAGQSVRCADPTAGRALVLLDEFGRGTAPEDGCALLKGTLRYFATGGGASDTAAASCSQWRRAPLVLCATHLLEMLESSSPARASSSGTAPDAAVGEGNATINSGEGDAAWTDRLRRSAPSQAMPSFIAPEKDAPLPLPWIKVYTMETLTTYAPEDGSQGTTCENENTVECAQETYCADVEASAPRRLPVDLTPTYHPVCITPHTSHRRWEDWQRHAGAHLDAGPALGRQCGLDSELLACWESALRVLRSSH</sequence>
<organism evidence="7 8">
    <name type="scientific">Leptomonas pyrrhocoris</name>
    <name type="common">Firebug parasite</name>
    <dbReference type="NCBI Taxonomy" id="157538"/>
    <lineage>
        <taxon>Eukaryota</taxon>
        <taxon>Discoba</taxon>
        <taxon>Euglenozoa</taxon>
        <taxon>Kinetoplastea</taxon>
        <taxon>Metakinetoplastina</taxon>
        <taxon>Trypanosomatida</taxon>
        <taxon>Trypanosomatidae</taxon>
        <taxon>Leishmaniinae</taxon>
        <taxon>Leptomonas</taxon>
    </lineage>
</organism>
<keyword evidence="2" id="KW-0547">Nucleotide-binding</keyword>
<comment type="caution">
    <text evidence="7">The sequence shown here is derived from an EMBL/GenBank/DDBJ whole genome shotgun (WGS) entry which is preliminary data.</text>
</comment>
<dbReference type="RefSeq" id="XP_015658989.1">
    <property type="nucleotide sequence ID" value="XM_015802545.1"/>
</dbReference>
<dbReference type="Gene3D" id="3.40.50.300">
    <property type="entry name" value="P-loop containing nucleotide triphosphate hydrolases"/>
    <property type="match status" value="1"/>
</dbReference>
<proteinExistence type="inferred from homology"/>
<dbReference type="PANTHER" id="PTHR11361">
    <property type="entry name" value="DNA MISMATCH REPAIR PROTEIN MUTS FAMILY MEMBER"/>
    <property type="match status" value="1"/>
</dbReference>
<feature type="region of interest" description="Disordered" evidence="5">
    <location>
        <begin position="1"/>
        <end position="37"/>
    </location>
</feature>
<dbReference type="AlphaFoldDB" id="A0A0M9G1L8"/>
<evidence type="ECO:0000256" key="5">
    <source>
        <dbReference type="SAM" id="MobiDB-lite"/>
    </source>
</evidence>
<dbReference type="InterPro" id="IPR007696">
    <property type="entry name" value="DNA_mismatch_repair_MutS_core"/>
</dbReference>
<dbReference type="SUPFAM" id="SSF48334">
    <property type="entry name" value="DNA repair protein MutS, domain III"/>
    <property type="match status" value="1"/>
</dbReference>
<feature type="compositionally biased region" description="Acidic residues" evidence="5">
    <location>
        <begin position="528"/>
        <end position="540"/>
    </location>
</feature>
<dbReference type="EMBL" id="LGTL01000008">
    <property type="protein sequence ID" value="KPA80550.1"/>
    <property type="molecule type" value="Genomic_DNA"/>
</dbReference>
<evidence type="ECO:0000256" key="2">
    <source>
        <dbReference type="ARBA" id="ARBA00022741"/>
    </source>
</evidence>